<proteinExistence type="predicted"/>
<dbReference type="InterPro" id="IPR002885">
    <property type="entry name" value="PPR_rpt"/>
</dbReference>
<evidence type="ECO:0000313" key="5">
    <source>
        <dbReference type="Proteomes" id="UP000275267"/>
    </source>
</evidence>
<dbReference type="OrthoDB" id="185373at2759"/>
<dbReference type="PANTHER" id="PTHR47932">
    <property type="entry name" value="ATPASE EXPRESSION PROTEIN 3"/>
    <property type="match status" value="1"/>
</dbReference>
<reference evidence="5" key="1">
    <citation type="journal article" date="2019" name="Nat. Commun.">
        <title>The genome of broomcorn millet.</title>
        <authorList>
            <person name="Zou C."/>
            <person name="Miki D."/>
            <person name="Li D."/>
            <person name="Tang Q."/>
            <person name="Xiao L."/>
            <person name="Rajput S."/>
            <person name="Deng P."/>
            <person name="Jia W."/>
            <person name="Huang R."/>
            <person name="Zhang M."/>
            <person name="Sun Y."/>
            <person name="Hu J."/>
            <person name="Fu X."/>
            <person name="Schnable P.S."/>
            <person name="Li F."/>
            <person name="Zhang H."/>
            <person name="Feng B."/>
            <person name="Zhu X."/>
            <person name="Liu R."/>
            <person name="Schnable J.C."/>
            <person name="Zhu J.-K."/>
            <person name="Zhang H."/>
        </authorList>
    </citation>
    <scope>NUCLEOTIDE SEQUENCE [LARGE SCALE GENOMIC DNA]</scope>
</reference>
<evidence type="ECO:0000256" key="2">
    <source>
        <dbReference type="ARBA" id="ARBA00022946"/>
    </source>
</evidence>
<dbReference type="PANTHER" id="PTHR47932:SF44">
    <property type="entry name" value="MIOREX COMPLEX COMPONENT 1"/>
    <property type="match status" value="1"/>
</dbReference>
<feature type="repeat" description="PPR" evidence="3">
    <location>
        <begin position="106"/>
        <end position="140"/>
    </location>
</feature>
<dbReference type="NCBIfam" id="TIGR00756">
    <property type="entry name" value="PPR"/>
    <property type="match status" value="1"/>
</dbReference>
<name>A0A3L6R922_PANMI</name>
<organism evidence="4 5">
    <name type="scientific">Panicum miliaceum</name>
    <name type="common">Proso millet</name>
    <name type="synonym">Broomcorn millet</name>
    <dbReference type="NCBI Taxonomy" id="4540"/>
    <lineage>
        <taxon>Eukaryota</taxon>
        <taxon>Viridiplantae</taxon>
        <taxon>Streptophyta</taxon>
        <taxon>Embryophyta</taxon>
        <taxon>Tracheophyta</taxon>
        <taxon>Spermatophyta</taxon>
        <taxon>Magnoliopsida</taxon>
        <taxon>Liliopsida</taxon>
        <taxon>Poales</taxon>
        <taxon>Poaceae</taxon>
        <taxon>PACMAD clade</taxon>
        <taxon>Panicoideae</taxon>
        <taxon>Panicodae</taxon>
        <taxon>Paniceae</taxon>
        <taxon>Panicinae</taxon>
        <taxon>Panicum</taxon>
        <taxon>Panicum sect. Panicum</taxon>
    </lineage>
</organism>
<dbReference type="AlphaFoldDB" id="A0A3L6R922"/>
<sequence length="282" mass="30594">MLLSLFCQRASTTGTGSGGPEILALMNHLRRTPHSLSSASNCLIKAYTICHDAQATIDMLSHLCRLGYIPSAWACNFVLKFVARSSGLEMVAAASDQMKFSQMTLDADSLNIVTRSLFKAKKADEAVQLWVEMIEIGVKPHGYSSFIIGLCDCGKYDVAYEVLQGVTKERVPIEAMAYNMGEMQKAQQEFMKMLEANIKPDIVTCNILATGFGRSGLLMEVGLTMLTCFFLGLLNKATVRGVALACVSKKMAMYGIQEYVAKIQQQPASSCLSGGCMPPAAP</sequence>
<evidence type="ECO:0000313" key="4">
    <source>
        <dbReference type="EMBL" id="RLM99162.1"/>
    </source>
</evidence>
<evidence type="ECO:0000256" key="1">
    <source>
        <dbReference type="ARBA" id="ARBA00022737"/>
    </source>
</evidence>
<comment type="caution">
    <text evidence="4">The sequence shown here is derived from an EMBL/GenBank/DDBJ whole genome shotgun (WGS) entry which is preliminary data.</text>
</comment>
<dbReference type="Pfam" id="PF01535">
    <property type="entry name" value="PPR"/>
    <property type="match status" value="2"/>
</dbReference>
<accession>A0A3L6R922</accession>
<dbReference type="STRING" id="4540.A0A3L6R922"/>
<dbReference type="Proteomes" id="UP000275267">
    <property type="component" value="Unassembled WGS sequence"/>
</dbReference>
<keyword evidence="5" id="KW-1185">Reference proteome</keyword>
<protein>
    <submittedName>
        <fullName evidence="4">Pentatricopeptide repeat-containing protein</fullName>
    </submittedName>
</protein>
<gene>
    <name evidence="4" type="ORF">C2845_PM06G12920</name>
</gene>
<dbReference type="InterPro" id="IPR011990">
    <property type="entry name" value="TPR-like_helical_dom_sf"/>
</dbReference>
<evidence type="ECO:0000256" key="3">
    <source>
        <dbReference type="PROSITE-ProRule" id="PRU00708"/>
    </source>
</evidence>
<dbReference type="EMBL" id="PQIB02000009">
    <property type="protein sequence ID" value="RLM99162.1"/>
    <property type="molecule type" value="Genomic_DNA"/>
</dbReference>
<dbReference type="Gene3D" id="1.25.40.10">
    <property type="entry name" value="Tetratricopeptide repeat domain"/>
    <property type="match status" value="2"/>
</dbReference>
<keyword evidence="1" id="KW-0677">Repeat</keyword>
<dbReference type="PROSITE" id="PS51375">
    <property type="entry name" value="PPR"/>
    <property type="match status" value="1"/>
</dbReference>
<keyword evidence="2" id="KW-0809">Transit peptide</keyword>